<sequence length="448" mass="47946">MSSRWGVCVIALVLLLLLLAAAWWGSGERVARRDAVVAGVDAGVASAPLGDAVVARGSSVPASSASAPAVSMGRGSTESSDAQARAALVQRMKADWCGFGAAEQHRQAAAIMESASGGIAGREVIAELNRTPGAQLMAEAVVQVRQRWATTLQQRGDPRSLAVAARLGGADGDEAAARARLQALAHTSSDPMVTALALQWPCKSAGCRNIDAAQWSRLEPANLQAWLALLNDAPSRRTQDAYVLERVASEARYSRSYAREFAALLFSLPQAEAPGLLYDAEMQLIGVAMGAWPLGPSAPLIRMCRAGIADAALLQRCEAVAELMWQADSMLERGLALSLARDAVTLRPALKARWEPRARELEAVRHWNSSVWELKQAPARETMGPCDLSAEFRQHLQANVAQGEWERWRTEMRADGADEAALSAEWRRQAGRGLLDPLPAPQPASGAR</sequence>
<reference evidence="1 2" key="1">
    <citation type="submission" date="2023-07" db="EMBL/GenBank/DDBJ databases">
        <title>Sorghum-associated microbial communities from plants grown in Nebraska, USA.</title>
        <authorList>
            <person name="Schachtman D."/>
        </authorList>
    </citation>
    <scope>NUCLEOTIDE SEQUENCE [LARGE SCALE GENOMIC DNA]</scope>
    <source>
        <strain evidence="1 2">BE316</strain>
    </source>
</reference>
<protein>
    <recommendedName>
        <fullName evidence="3">DUF4034 domain-containing protein</fullName>
    </recommendedName>
</protein>
<proteinExistence type="predicted"/>
<evidence type="ECO:0008006" key="3">
    <source>
        <dbReference type="Google" id="ProtNLM"/>
    </source>
</evidence>
<evidence type="ECO:0000313" key="1">
    <source>
        <dbReference type="EMBL" id="MDR7331676.1"/>
    </source>
</evidence>
<dbReference type="EMBL" id="JAVDXV010000001">
    <property type="protein sequence ID" value="MDR7331676.1"/>
    <property type="molecule type" value="Genomic_DNA"/>
</dbReference>
<organism evidence="1 2">
    <name type="scientific">Roseateles asaccharophilus</name>
    <dbReference type="NCBI Taxonomy" id="582607"/>
    <lineage>
        <taxon>Bacteria</taxon>
        <taxon>Pseudomonadati</taxon>
        <taxon>Pseudomonadota</taxon>
        <taxon>Betaproteobacteria</taxon>
        <taxon>Burkholderiales</taxon>
        <taxon>Sphaerotilaceae</taxon>
        <taxon>Roseateles</taxon>
    </lineage>
</organism>
<gene>
    <name evidence="1" type="ORF">J2X21_000788</name>
</gene>
<name>A0ABU2A3A4_9BURK</name>
<accession>A0ABU2A3A4</accession>
<keyword evidence="2" id="KW-1185">Reference proteome</keyword>
<dbReference type="Proteomes" id="UP001180825">
    <property type="component" value="Unassembled WGS sequence"/>
</dbReference>
<comment type="caution">
    <text evidence="1">The sequence shown here is derived from an EMBL/GenBank/DDBJ whole genome shotgun (WGS) entry which is preliminary data.</text>
</comment>
<evidence type="ECO:0000313" key="2">
    <source>
        <dbReference type="Proteomes" id="UP001180825"/>
    </source>
</evidence>